<feature type="region of interest" description="Disordered" evidence="1">
    <location>
        <begin position="29"/>
        <end position="57"/>
    </location>
</feature>
<evidence type="ECO:0000313" key="4">
    <source>
        <dbReference type="Proteomes" id="UP001558713"/>
    </source>
</evidence>
<organism evidence="2 4">
    <name type="scientific">Cardamine amara subsp. amara</name>
    <dbReference type="NCBI Taxonomy" id="228776"/>
    <lineage>
        <taxon>Eukaryota</taxon>
        <taxon>Viridiplantae</taxon>
        <taxon>Streptophyta</taxon>
        <taxon>Embryophyta</taxon>
        <taxon>Tracheophyta</taxon>
        <taxon>Spermatophyta</taxon>
        <taxon>Magnoliopsida</taxon>
        <taxon>eudicotyledons</taxon>
        <taxon>Gunneridae</taxon>
        <taxon>Pentapetalae</taxon>
        <taxon>rosids</taxon>
        <taxon>malvids</taxon>
        <taxon>Brassicales</taxon>
        <taxon>Brassicaceae</taxon>
        <taxon>Cardamineae</taxon>
        <taxon>Cardamine</taxon>
    </lineage>
</organism>
<keyword evidence="4" id="KW-1185">Reference proteome</keyword>
<dbReference type="Proteomes" id="UP001558713">
    <property type="component" value="Unassembled WGS sequence"/>
</dbReference>
<accession>A0ABD1BNV4</accession>
<reference evidence="2 4" key="1">
    <citation type="submission" date="2024-04" db="EMBL/GenBank/DDBJ databases">
        <title>Genome assembly C_amara_ONT_v2.</title>
        <authorList>
            <person name="Yant L."/>
            <person name="Moore C."/>
            <person name="Slenker M."/>
        </authorList>
    </citation>
    <scope>NUCLEOTIDE SEQUENCE [LARGE SCALE GENOMIC DNA]</scope>
    <source>
        <tissue evidence="2">Leaf</tissue>
    </source>
</reference>
<dbReference type="EMBL" id="JBANAX010000195">
    <property type="protein sequence ID" value="KAL1218854.1"/>
    <property type="molecule type" value="Genomic_DNA"/>
</dbReference>
<evidence type="ECO:0000313" key="2">
    <source>
        <dbReference type="EMBL" id="KAL1218854.1"/>
    </source>
</evidence>
<name>A0ABD1BNV4_CARAN</name>
<sequence length="116" mass="12794">MKKFYQARNSEKTVVVHVTGEKIPLYGSGSTLIPPSPPAPVPKPKKKGGLVKLPDPPAPPAPVPMTLSFVVRSRAYVLGKLVQPKFYKKIKCDFNFEHKTLSKHLLITKNCTVTTV</sequence>
<proteinExistence type="predicted"/>
<dbReference type="EMBL" id="JBANAX010000097">
    <property type="protein sequence ID" value="KAL1222400.1"/>
    <property type="molecule type" value="Genomic_DNA"/>
</dbReference>
<evidence type="ECO:0000256" key="1">
    <source>
        <dbReference type="SAM" id="MobiDB-lite"/>
    </source>
</evidence>
<dbReference type="AlphaFoldDB" id="A0ABD1BNV4"/>
<protein>
    <submittedName>
        <fullName evidence="2">Uncharacterized protein</fullName>
    </submittedName>
</protein>
<comment type="caution">
    <text evidence="2">The sequence shown here is derived from an EMBL/GenBank/DDBJ whole genome shotgun (WGS) entry which is preliminary data.</text>
</comment>
<gene>
    <name evidence="3" type="ORF">V5N11_007422</name>
    <name evidence="2" type="ORF">V5N11_035647</name>
</gene>
<evidence type="ECO:0000313" key="3">
    <source>
        <dbReference type="EMBL" id="KAL1222400.1"/>
    </source>
</evidence>